<comment type="caution">
    <text evidence="2">The sequence shown here is derived from an EMBL/GenBank/DDBJ whole genome shotgun (WGS) entry which is preliminary data.</text>
</comment>
<gene>
    <name evidence="2" type="ORF">C8N45_101819</name>
</gene>
<dbReference type="Proteomes" id="UP000244523">
    <property type="component" value="Unassembled WGS sequence"/>
</dbReference>
<feature type="region of interest" description="Disordered" evidence="1">
    <location>
        <begin position="12"/>
        <end position="50"/>
    </location>
</feature>
<evidence type="ECO:0000313" key="2">
    <source>
        <dbReference type="EMBL" id="PUB19225.1"/>
    </source>
</evidence>
<dbReference type="AlphaFoldDB" id="A0A2T6KRS1"/>
<reference evidence="2 3" key="1">
    <citation type="submission" date="2018-04" db="EMBL/GenBank/DDBJ databases">
        <title>Genomic Encyclopedia of Archaeal and Bacterial Type Strains, Phase II (KMG-II): from individual species to whole genera.</title>
        <authorList>
            <person name="Goeker M."/>
        </authorList>
    </citation>
    <scope>NUCLEOTIDE SEQUENCE [LARGE SCALE GENOMIC DNA]</scope>
    <source>
        <strain evidence="2 3">DSM 29955</strain>
    </source>
</reference>
<evidence type="ECO:0000313" key="3">
    <source>
        <dbReference type="Proteomes" id="UP000244523"/>
    </source>
</evidence>
<keyword evidence="3" id="KW-1185">Reference proteome</keyword>
<protein>
    <submittedName>
        <fullName evidence="2">Uncharacterized protein</fullName>
    </submittedName>
</protein>
<evidence type="ECO:0000256" key="1">
    <source>
        <dbReference type="SAM" id="MobiDB-lite"/>
    </source>
</evidence>
<organism evidence="2 3">
    <name type="scientific">Yoonia sediminilitoris</name>
    <dbReference type="NCBI Taxonomy" id="1286148"/>
    <lineage>
        <taxon>Bacteria</taxon>
        <taxon>Pseudomonadati</taxon>
        <taxon>Pseudomonadota</taxon>
        <taxon>Alphaproteobacteria</taxon>
        <taxon>Rhodobacterales</taxon>
        <taxon>Paracoccaceae</taxon>
        <taxon>Yoonia</taxon>
    </lineage>
</organism>
<sequence length="50" mass="5410">MHPLSFIRTMTVGSGLSPDLLDPLANGQRRSRAHPEGHTAGGEFRPALRT</sequence>
<name>A0A2T6KRS1_9RHOB</name>
<accession>A0A2T6KRS1</accession>
<dbReference type="EMBL" id="QBUD01000001">
    <property type="protein sequence ID" value="PUB19225.1"/>
    <property type="molecule type" value="Genomic_DNA"/>
</dbReference>
<proteinExistence type="predicted"/>